<sequence length="52" mass="5812">MDDADVVLEVDGKRIPLNDFVRKMLYGVLSGSVGALHGIGEDWKTINIRIKR</sequence>
<protein>
    <submittedName>
        <fullName evidence="1">Uncharacterized protein</fullName>
    </submittedName>
</protein>
<keyword evidence="2" id="KW-1185">Reference proteome</keyword>
<reference evidence="2" key="1">
    <citation type="submission" date="2017-06" db="EMBL/GenBank/DDBJ databases">
        <authorList>
            <person name="Cremers G."/>
        </authorList>
    </citation>
    <scope>NUCLEOTIDE SEQUENCE [LARGE SCALE GENOMIC DNA]</scope>
</reference>
<name>A0A284VLS9_9EURY</name>
<dbReference type="EMBL" id="FZMP01000080">
    <property type="protein sequence ID" value="SNQ60225.1"/>
    <property type="molecule type" value="Genomic_DNA"/>
</dbReference>
<gene>
    <name evidence="1" type="ORF">MNV_1700003</name>
</gene>
<organism evidence="1 2">
    <name type="scientific">Candidatus Methanoperedens nitratireducens</name>
    <dbReference type="NCBI Taxonomy" id="1392998"/>
    <lineage>
        <taxon>Archaea</taxon>
        <taxon>Methanobacteriati</taxon>
        <taxon>Methanobacteriota</taxon>
        <taxon>Stenosarchaea group</taxon>
        <taxon>Methanomicrobia</taxon>
        <taxon>Methanosarcinales</taxon>
        <taxon>ANME-2 cluster</taxon>
        <taxon>Candidatus Methanoperedentaceae</taxon>
        <taxon>Candidatus Methanoperedens</taxon>
    </lineage>
</organism>
<evidence type="ECO:0000313" key="2">
    <source>
        <dbReference type="Proteomes" id="UP000218615"/>
    </source>
</evidence>
<evidence type="ECO:0000313" key="1">
    <source>
        <dbReference type="EMBL" id="SNQ60225.1"/>
    </source>
</evidence>
<proteinExistence type="predicted"/>
<accession>A0A284VLS9</accession>
<dbReference type="Proteomes" id="UP000218615">
    <property type="component" value="Unassembled WGS sequence"/>
</dbReference>
<dbReference type="OrthoDB" id="9014at2157"/>
<dbReference type="RefSeq" id="WP_179293829.1">
    <property type="nucleotide sequence ID" value="NZ_FZMP01000080.1"/>
</dbReference>
<dbReference type="AlphaFoldDB" id="A0A284VLS9"/>